<keyword evidence="2 6" id="KW-0489">Methyltransferase</keyword>
<keyword evidence="4" id="KW-0949">S-adenosyl-L-methionine</keyword>
<dbReference type="GO" id="GO:0032259">
    <property type="term" value="P:methylation"/>
    <property type="evidence" value="ECO:0007669"/>
    <property type="project" value="UniProtKB-KW"/>
</dbReference>
<dbReference type="AlphaFoldDB" id="A0A2N8HH24"/>
<evidence type="ECO:0000256" key="2">
    <source>
        <dbReference type="ARBA" id="ARBA00022603"/>
    </source>
</evidence>
<evidence type="ECO:0000256" key="4">
    <source>
        <dbReference type="ARBA" id="ARBA00022691"/>
    </source>
</evidence>
<dbReference type="InterPro" id="IPR012327">
    <property type="entry name" value="MeTrfase_D12"/>
</dbReference>
<dbReference type="InterPro" id="IPR029063">
    <property type="entry name" value="SAM-dependent_MTases_sf"/>
</dbReference>
<dbReference type="PROSITE" id="PS00092">
    <property type="entry name" value="N6_MTASE"/>
    <property type="match status" value="1"/>
</dbReference>
<protein>
    <recommendedName>
        <fullName evidence="1">site-specific DNA-methyltransferase (adenine-specific)</fullName>
        <ecNumber evidence="1">2.1.1.72</ecNumber>
    </recommendedName>
</protein>
<dbReference type="PRINTS" id="PR00505">
    <property type="entry name" value="D12N6MTFRASE"/>
</dbReference>
<dbReference type="GO" id="GO:0003676">
    <property type="term" value="F:nucleic acid binding"/>
    <property type="evidence" value="ECO:0007669"/>
    <property type="project" value="InterPro"/>
</dbReference>
<dbReference type="Gene3D" id="3.40.50.150">
    <property type="entry name" value="Vaccinia Virus protein VP39"/>
    <property type="match status" value="1"/>
</dbReference>
<sequence>MTRNEPSSLPAQPIEEDPRYLTEQIVTYLGNKRSLLHFLGTGLEKVKSRLGKEKLKAGDLFSGSGIVARFLKKHSEELIVNDLEEYSRIVNTCYLSNPEEVENLELERHYRRLLRYMEEHESPGFITDLYAPKNPDSITPDDRVFYTRRNAVYLDTARRTINLLPEEVRPYFIAPLLAEASVHTNTSGVFKGFYKDKQGVGKFGGTGGNALARILGDISLPFPVFSRFGCQYSIHCRDANELVAELPEMDVVYLDPPYNQHPYGSNYFMLNLLSSYEKPEETSRVSGIPTDWKRSTYNSRQHAPAALFRLLEECPARFILLSYSSEGFISYEEMTEFLGRLGRIVTLETPYATFRGSRNLRNRPQNVTEFLFLVERF</sequence>
<dbReference type="EMBL" id="PJKA01000002">
    <property type="protein sequence ID" value="PNC20369.1"/>
    <property type="molecule type" value="Genomic_DNA"/>
</dbReference>
<comment type="caution">
    <text evidence="6">The sequence shown here is derived from an EMBL/GenBank/DDBJ whole genome shotgun (WGS) entry which is preliminary data.</text>
</comment>
<dbReference type="Proteomes" id="UP000236000">
    <property type="component" value="Unassembled WGS sequence"/>
</dbReference>
<reference evidence="6 7" key="1">
    <citation type="journal article" date="2017" name="BMC Genomics">
        <title>Genome sequencing of 39 Akkermansia muciniphila isolates reveals its population structure, genomic and functional diverisity, and global distribution in mammalian gut microbiotas.</title>
        <authorList>
            <person name="Guo X."/>
            <person name="Li S."/>
            <person name="Zhang J."/>
            <person name="Wu F."/>
            <person name="Li X."/>
            <person name="Wu D."/>
            <person name="Zhang M."/>
            <person name="Ou Z."/>
            <person name="Jie Z."/>
            <person name="Yan Q."/>
            <person name="Li P."/>
            <person name="Yi J."/>
            <person name="Peng Y."/>
        </authorList>
    </citation>
    <scope>NUCLEOTIDE SEQUENCE [LARGE SCALE GENOMIC DNA]</scope>
    <source>
        <strain evidence="6 7">GP24</strain>
    </source>
</reference>
<dbReference type="Pfam" id="PF02086">
    <property type="entry name" value="MethyltransfD12"/>
    <property type="match status" value="2"/>
</dbReference>
<organism evidence="6 7">
    <name type="scientific">Akkermansia muciniphila</name>
    <dbReference type="NCBI Taxonomy" id="239935"/>
    <lineage>
        <taxon>Bacteria</taxon>
        <taxon>Pseudomonadati</taxon>
        <taxon>Verrucomicrobiota</taxon>
        <taxon>Verrucomicrobiia</taxon>
        <taxon>Verrucomicrobiales</taxon>
        <taxon>Akkermansiaceae</taxon>
        <taxon>Akkermansia</taxon>
    </lineage>
</organism>
<dbReference type="GO" id="GO:0009007">
    <property type="term" value="F:site-specific DNA-methyltransferase (adenine-specific) activity"/>
    <property type="evidence" value="ECO:0007669"/>
    <property type="project" value="UniProtKB-EC"/>
</dbReference>
<evidence type="ECO:0000256" key="3">
    <source>
        <dbReference type="ARBA" id="ARBA00022679"/>
    </source>
</evidence>
<accession>A0A2N8HH24</accession>
<gene>
    <name evidence="6" type="ORF">CXU22_00890</name>
</gene>
<dbReference type="OrthoDB" id="9805629at2"/>
<dbReference type="EC" id="2.1.1.72" evidence="1"/>
<evidence type="ECO:0000313" key="7">
    <source>
        <dbReference type="Proteomes" id="UP000236000"/>
    </source>
</evidence>
<evidence type="ECO:0000313" key="6">
    <source>
        <dbReference type="EMBL" id="PNC20369.1"/>
    </source>
</evidence>
<proteinExistence type="predicted"/>
<dbReference type="SUPFAM" id="SSF53335">
    <property type="entry name" value="S-adenosyl-L-methionine-dependent methyltransferases"/>
    <property type="match status" value="1"/>
</dbReference>
<evidence type="ECO:0000256" key="5">
    <source>
        <dbReference type="ARBA" id="ARBA00047942"/>
    </source>
</evidence>
<comment type="catalytic activity">
    <reaction evidence="5">
        <text>a 2'-deoxyadenosine in DNA + S-adenosyl-L-methionine = an N(6)-methyl-2'-deoxyadenosine in DNA + S-adenosyl-L-homocysteine + H(+)</text>
        <dbReference type="Rhea" id="RHEA:15197"/>
        <dbReference type="Rhea" id="RHEA-COMP:12418"/>
        <dbReference type="Rhea" id="RHEA-COMP:12419"/>
        <dbReference type="ChEBI" id="CHEBI:15378"/>
        <dbReference type="ChEBI" id="CHEBI:57856"/>
        <dbReference type="ChEBI" id="CHEBI:59789"/>
        <dbReference type="ChEBI" id="CHEBI:90615"/>
        <dbReference type="ChEBI" id="CHEBI:90616"/>
        <dbReference type="EC" id="2.1.1.72"/>
    </reaction>
</comment>
<evidence type="ECO:0000256" key="1">
    <source>
        <dbReference type="ARBA" id="ARBA00011900"/>
    </source>
</evidence>
<dbReference type="InterPro" id="IPR002052">
    <property type="entry name" value="DNA_methylase_N6_adenine_CS"/>
</dbReference>
<name>A0A2N8HH24_9BACT</name>
<dbReference type="GO" id="GO:0009307">
    <property type="term" value="P:DNA restriction-modification system"/>
    <property type="evidence" value="ECO:0007669"/>
    <property type="project" value="InterPro"/>
</dbReference>
<keyword evidence="3" id="KW-0808">Transferase</keyword>